<accession>A0AAD5XZ13</accession>
<dbReference type="Proteomes" id="UP001211065">
    <property type="component" value="Unassembled WGS sequence"/>
</dbReference>
<name>A0AAD5XZ13_9FUNG</name>
<evidence type="ECO:0000313" key="2">
    <source>
        <dbReference type="Proteomes" id="UP001211065"/>
    </source>
</evidence>
<organism evidence="1 2">
    <name type="scientific">Clydaea vesicula</name>
    <dbReference type="NCBI Taxonomy" id="447962"/>
    <lineage>
        <taxon>Eukaryota</taxon>
        <taxon>Fungi</taxon>
        <taxon>Fungi incertae sedis</taxon>
        <taxon>Chytridiomycota</taxon>
        <taxon>Chytridiomycota incertae sedis</taxon>
        <taxon>Chytridiomycetes</taxon>
        <taxon>Lobulomycetales</taxon>
        <taxon>Lobulomycetaceae</taxon>
        <taxon>Clydaea</taxon>
    </lineage>
</organism>
<proteinExistence type="predicted"/>
<evidence type="ECO:0000313" key="1">
    <source>
        <dbReference type="EMBL" id="KAJ3221848.1"/>
    </source>
</evidence>
<comment type="caution">
    <text evidence="1">The sequence shown here is derived from an EMBL/GenBank/DDBJ whole genome shotgun (WGS) entry which is preliminary data.</text>
</comment>
<reference evidence="1" key="1">
    <citation type="submission" date="2020-05" db="EMBL/GenBank/DDBJ databases">
        <title>Phylogenomic resolution of chytrid fungi.</title>
        <authorList>
            <person name="Stajich J.E."/>
            <person name="Amses K."/>
            <person name="Simmons R."/>
            <person name="Seto K."/>
            <person name="Myers J."/>
            <person name="Bonds A."/>
            <person name="Quandt C.A."/>
            <person name="Barry K."/>
            <person name="Liu P."/>
            <person name="Grigoriev I."/>
            <person name="Longcore J.E."/>
            <person name="James T.Y."/>
        </authorList>
    </citation>
    <scope>NUCLEOTIDE SEQUENCE</scope>
    <source>
        <strain evidence="1">JEL0476</strain>
    </source>
</reference>
<keyword evidence="2" id="KW-1185">Reference proteome</keyword>
<gene>
    <name evidence="1" type="ORF">HK099_003032</name>
</gene>
<dbReference type="AlphaFoldDB" id="A0AAD5XZ13"/>
<dbReference type="EMBL" id="JADGJW010000205">
    <property type="protein sequence ID" value="KAJ3221848.1"/>
    <property type="molecule type" value="Genomic_DNA"/>
</dbReference>
<protein>
    <submittedName>
        <fullName evidence="1">Uncharacterized protein</fullName>
    </submittedName>
</protein>
<sequence length="133" mass="15228">MPEEFVIGKLLGESVGMELNVITTTVVSAVVSEEEKVFDVVVTEFWIEEKIVLVTFVRVEEVDWVTVGFSAANTEVAGSETAEFIFLNSFSNEEVFKGKVSNSVCMLMRILLIWKRKYKNFYFLRSKEVKFGY</sequence>